<feature type="active site" evidence="3">
    <location>
        <position position="281"/>
    </location>
</feature>
<keyword evidence="5" id="KW-0732">Signal</keyword>
<sequence length="410" mass="43271">MVLLTHLLPAALFSLGVAASPAPLGAEKNFITLPISRHLNHNATSAKSIVQKDLARARAMKSGKKGIASRAVVSAPVTNVATTYVAQVGVGSPPTYYSLIVDTGSSNTWVGAGQQYVETATSVRTDSRVDVTYGSGSFSGSEYIDTVELADGLVINRQSIGVASRSEGFDDGVDGILGLGPTDLTEGTLSPGGIIPTVVDNLFGQGTINSDVVAISFEPTTTDSVVNGELTFGGVDASKFTGNINYTPITFISPSNGYWGIDQRITYGGTTILFETAGIVDTGSTLILLATDAFNRYQIATGAVLDQNVGLLRISSSQYSQLRNLDFRIGGETYSLIPDAQIWPRALNSQIGGNSDSIYLVVSDLGTPSGEGLDFINGYTWLERFYSVYDTGNRRVGLATTPFTNTIINN</sequence>
<keyword evidence="8" id="KW-1185">Reference proteome</keyword>
<evidence type="ECO:0000256" key="3">
    <source>
        <dbReference type="PIRSR" id="PIRSR601461-1"/>
    </source>
</evidence>
<feature type="domain" description="Peptidase A1" evidence="6">
    <location>
        <begin position="84"/>
        <end position="399"/>
    </location>
</feature>
<evidence type="ECO:0000256" key="4">
    <source>
        <dbReference type="RuleBase" id="RU000454"/>
    </source>
</evidence>
<dbReference type="PROSITE" id="PS51767">
    <property type="entry name" value="PEPTIDASE_A1"/>
    <property type="match status" value="1"/>
</dbReference>
<comment type="similarity">
    <text evidence="1 4">Belongs to the peptidase A1 family.</text>
</comment>
<gene>
    <name evidence="7" type="ORF">FB45DRAFT_836000</name>
</gene>
<keyword evidence="4" id="KW-0378">Hydrolase</keyword>
<evidence type="ECO:0000256" key="2">
    <source>
        <dbReference type="ARBA" id="ARBA00022750"/>
    </source>
</evidence>
<dbReference type="InterPro" id="IPR033121">
    <property type="entry name" value="PEPTIDASE_A1"/>
</dbReference>
<organism evidence="7 8">
    <name type="scientific">Roridomyces roridus</name>
    <dbReference type="NCBI Taxonomy" id="1738132"/>
    <lineage>
        <taxon>Eukaryota</taxon>
        <taxon>Fungi</taxon>
        <taxon>Dikarya</taxon>
        <taxon>Basidiomycota</taxon>
        <taxon>Agaricomycotina</taxon>
        <taxon>Agaricomycetes</taxon>
        <taxon>Agaricomycetidae</taxon>
        <taxon>Agaricales</taxon>
        <taxon>Marasmiineae</taxon>
        <taxon>Mycenaceae</taxon>
        <taxon>Roridomyces</taxon>
    </lineage>
</organism>
<comment type="caution">
    <text evidence="7">The sequence shown here is derived from an EMBL/GenBank/DDBJ whole genome shotgun (WGS) entry which is preliminary data.</text>
</comment>
<dbReference type="Proteomes" id="UP001221142">
    <property type="component" value="Unassembled WGS sequence"/>
</dbReference>
<feature type="chain" id="PRO_5041977236" evidence="5">
    <location>
        <begin position="19"/>
        <end position="410"/>
    </location>
</feature>
<feature type="signal peptide" evidence="5">
    <location>
        <begin position="1"/>
        <end position="18"/>
    </location>
</feature>
<dbReference type="PROSITE" id="PS00141">
    <property type="entry name" value="ASP_PROTEASE"/>
    <property type="match status" value="2"/>
</dbReference>
<evidence type="ECO:0000313" key="8">
    <source>
        <dbReference type="Proteomes" id="UP001221142"/>
    </source>
</evidence>
<evidence type="ECO:0000256" key="1">
    <source>
        <dbReference type="ARBA" id="ARBA00007447"/>
    </source>
</evidence>
<dbReference type="PRINTS" id="PR00792">
    <property type="entry name" value="PEPSIN"/>
</dbReference>
<evidence type="ECO:0000259" key="6">
    <source>
        <dbReference type="PROSITE" id="PS51767"/>
    </source>
</evidence>
<dbReference type="InterPro" id="IPR001461">
    <property type="entry name" value="Aspartic_peptidase_A1"/>
</dbReference>
<reference evidence="7" key="1">
    <citation type="submission" date="2023-03" db="EMBL/GenBank/DDBJ databases">
        <title>Massive genome expansion in bonnet fungi (Mycena s.s.) driven by repeated elements and novel gene families across ecological guilds.</title>
        <authorList>
            <consortium name="Lawrence Berkeley National Laboratory"/>
            <person name="Harder C.B."/>
            <person name="Miyauchi S."/>
            <person name="Viragh M."/>
            <person name="Kuo A."/>
            <person name="Thoen E."/>
            <person name="Andreopoulos B."/>
            <person name="Lu D."/>
            <person name="Skrede I."/>
            <person name="Drula E."/>
            <person name="Henrissat B."/>
            <person name="Morin E."/>
            <person name="Kohler A."/>
            <person name="Barry K."/>
            <person name="LaButti K."/>
            <person name="Morin E."/>
            <person name="Salamov A."/>
            <person name="Lipzen A."/>
            <person name="Mereny Z."/>
            <person name="Hegedus B."/>
            <person name="Baldrian P."/>
            <person name="Stursova M."/>
            <person name="Weitz H."/>
            <person name="Taylor A."/>
            <person name="Grigoriev I.V."/>
            <person name="Nagy L.G."/>
            <person name="Martin F."/>
            <person name="Kauserud H."/>
        </authorList>
    </citation>
    <scope>NUCLEOTIDE SEQUENCE</scope>
    <source>
        <strain evidence="7">9284</strain>
    </source>
</reference>
<protein>
    <submittedName>
        <fullName evidence="7">Acid protease</fullName>
    </submittedName>
</protein>
<dbReference type="GO" id="GO:0006508">
    <property type="term" value="P:proteolysis"/>
    <property type="evidence" value="ECO:0007669"/>
    <property type="project" value="UniProtKB-KW"/>
</dbReference>
<dbReference type="Gene3D" id="2.40.70.10">
    <property type="entry name" value="Acid Proteases"/>
    <property type="match status" value="2"/>
</dbReference>
<dbReference type="EMBL" id="JARKIF010000012">
    <property type="protein sequence ID" value="KAJ7625723.1"/>
    <property type="molecule type" value="Genomic_DNA"/>
</dbReference>
<dbReference type="GO" id="GO:0004190">
    <property type="term" value="F:aspartic-type endopeptidase activity"/>
    <property type="evidence" value="ECO:0007669"/>
    <property type="project" value="UniProtKB-KW"/>
</dbReference>
<proteinExistence type="inferred from homology"/>
<accession>A0AAD7FID8</accession>
<dbReference type="AlphaFoldDB" id="A0AAD7FID8"/>
<evidence type="ECO:0000256" key="5">
    <source>
        <dbReference type="SAM" id="SignalP"/>
    </source>
</evidence>
<evidence type="ECO:0000313" key="7">
    <source>
        <dbReference type="EMBL" id="KAJ7625723.1"/>
    </source>
</evidence>
<name>A0AAD7FID8_9AGAR</name>
<keyword evidence="2 4" id="KW-0064">Aspartyl protease</keyword>
<dbReference type="InterPro" id="IPR001969">
    <property type="entry name" value="Aspartic_peptidase_AS"/>
</dbReference>
<dbReference type="Pfam" id="PF00026">
    <property type="entry name" value="Asp"/>
    <property type="match status" value="1"/>
</dbReference>
<dbReference type="InterPro" id="IPR034164">
    <property type="entry name" value="Pepsin-like_dom"/>
</dbReference>
<dbReference type="CDD" id="cd05471">
    <property type="entry name" value="pepsin_like"/>
    <property type="match status" value="1"/>
</dbReference>
<dbReference type="PANTHER" id="PTHR47966">
    <property type="entry name" value="BETA-SITE APP-CLEAVING ENZYME, ISOFORM A-RELATED"/>
    <property type="match status" value="1"/>
</dbReference>
<dbReference type="SUPFAM" id="SSF50630">
    <property type="entry name" value="Acid proteases"/>
    <property type="match status" value="1"/>
</dbReference>
<keyword evidence="4 7" id="KW-0645">Protease</keyword>
<feature type="active site" evidence="3">
    <location>
        <position position="102"/>
    </location>
</feature>
<dbReference type="PANTHER" id="PTHR47966:SF51">
    <property type="entry name" value="BETA-SITE APP-CLEAVING ENZYME, ISOFORM A-RELATED"/>
    <property type="match status" value="1"/>
</dbReference>
<dbReference type="InterPro" id="IPR021109">
    <property type="entry name" value="Peptidase_aspartic_dom_sf"/>
</dbReference>